<sequence>MRLSARAPLQSAPCGGSLAPIPCARSAKQQSSVRAAGSVASRLAEPRTDGSENWVEQVAQRQRGQYGKLAKSTDRLYERLLDLDVTDLQSEDAMGLLQAADEERTRSHHSASSSGGSARMPVTDRIAYRGGRRMLPPGPVPASPEVVMSLLRRTAAKREVLQELDVTSPAAVARRLLLLVEVLGLSPEQLVGMARRNGRLLLKRPEQLRAALEALTDVVAALGPPAASPAAAAGSDEEADAAVARARQMAAAAPGLLLLPPERLQRSGRELAAVCKARGVPLLPMLQSRPDLLRQSASGLAAKMDVLPGLLGLPPRRMREVLARCPQLLRRSPAELARRYRLLQSLFGVPAAFMAELVAQEPRVLGGFGGTTLQAKFAGLAGRYGRFQDDVADMILVDPSVLINAVPAPPLGARSGVGSVSGSSGAGSAGSPSSPSPSASVLSLSSLASLSSLDGWELPAAGDLAAGDVAGDGAEEADAAERAEGDAGEAEVGARSGRRPGALAPPPPVLDQVLALSAATGVPLGGVLQLIAEQSEPHTHTPQAQQRLQVAAGGRSRHGGAGHELLAGFGAEQVAARLAALGSALGLGGGGDLAAVRATLAAHPRLLLLSPQQLAERLAAAEQLLAAPPGAAAITPAAATPGESGSSSAAAAATQPLPQRHPELLLLEPGELRSRVTALRDLLLPPSAAAASTSGAAPPLSLPLPPRLWSLLASQPGLLVGSAAEGAEAEEGAGAGAASAGAPGGLAAAAAAPPSDPVAAVREKLLVMQSLFEIPRPLVLELVFREPGLLAVSATALESKFRALASSFGAFSADAIGVVLADPSLILRAGRQGAAADAEDGRLAVAMAGAEEEAAVANAAAAAAAAARAAGAGAGRSRSGARGRSGSGSRSGSPAVDRATTKAGRRRQRAQAAAAARRDAEAAAANAKRGAVGGKGAGAGSAAAQQPQAVGQQPQAAAAQQRRPQTPQRGSQRTSGAAGVVSMAGAGAGGATSGMPGAQAQRAGSSSSNAQPQASSVSNSRTAATAGGTPAAGAAAARAEVPAPAAAGGRAAGAAPPQAPSPATAAAGGKTGGGADSGSTTGAGGTHGGGATGGVGSGSGSGSLGALGAMSAADFDRLGEEGLPPPPPPSRRRRRPQAEQ</sequence>
<evidence type="ECO:0000313" key="3">
    <source>
        <dbReference type="Proteomes" id="UP000006906"/>
    </source>
</evidence>
<dbReference type="RefSeq" id="XP_042914314.1">
    <property type="nucleotide sequence ID" value="XM_043071855.1"/>
</dbReference>
<dbReference type="Proteomes" id="UP000006906">
    <property type="component" value="Chromosome 17"/>
</dbReference>
<protein>
    <submittedName>
        <fullName evidence="2">Uncharacterized protein</fullName>
    </submittedName>
</protein>
<dbReference type="KEGG" id="cre:CHLRE_17g697900v5"/>
<feature type="compositionally biased region" description="Low complexity" evidence="1">
    <location>
        <begin position="871"/>
        <end position="902"/>
    </location>
</feature>
<reference evidence="2 3" key="1">
    <citation type="journal article" date="2007" name="Science">
        <title>The Chlamydomonas genome reveals the evolution of key animal and plant functions.</title>
        <authorList>
            <person name="Merchant S.S."/>
            <person name="Prochnik S.E."/>
            <person name="Vallon O."/>
            <person name="Harris E.H."/>
            <person name="Karpowicz S.J."/>
            <person name="Witman G.B."/>
            <person name="Terry A."/>
            <person name="Salamov A."/>
            <person name="Fritz-Laylin L.K."/>
            <person name="Marechal-Drouard L."/>
            <person name="Marshall W.F."/>
            <person name="Qu L.H."/>
            <person name="Nelson D.R."/>
            <person name="Sanderfoot A.A."/>
            <person name="Spalding M.H."/>
            <person name="Kapitonov V.V."/>
            <person name="Ren Q."/>
            <person name="Ferris P."/>
            <person name="Lindquist E."/>
            <person name="Shapiro H."/>
            <person name="Lucas S.M."/>
            <person name="Grimwood J."/>
            <person name="Schmutz J."/>
            <person name="Cardol P."/>
            <person name="Cerutti H."/>
            <person name="Chanfreau G."/>
            <person name="Chen C.L."/>
            <person name="Cognat V."/>
            <person name="Croft M.T."/>
            <person name="Dent R."/>
            <person name="Dutcher S."/>
            <person name="Fernandez E."/>
            <person name="Fukuzawa H."/>
            <person name="Gonzalez-Ballester D."/>
            <person name="Gonzalez-Halphen D."/>
            <person name="Hallmann A."/>
            <person name="Hanikenne M."/>
            <person name="Hippler M."/>
            <person name="Inwood W."/>
            <person name="Jabbari K."/>
            <person name="Kalanon M."/>
            <person name="Kuras R."/>
            <person name="Lefebvre P.A."/>
            <person name="Lemaire S.D."/>
            <person name="Lobanov A.V."/>
            <person name="Lohr M."/>
            <person name="Manuell A."/>
            <person name="Meier I."/>
            <person name="Mets L."/>
            <person name="Mittag M."/>
            <person name="Mittelmeier T."/>
            <person name="Moroney J.V."/>
            <person name="Moseley J."/>
            <person name="Napoli C."/>
            <person name="Nedelcu A.M."/>
            <person name="Niyogi K."/>
            <person name="Novoselov S.V."/>
            <person name="Paulsen I.T."/>
            <person name="Pazour G."/>
            <person name="Purton S."/>
            <person name="Ral J.P."/>
            <person name="Riano-Pachon D.M."/>
            <person name="Riekhof W."/>
            <person name="Rymarquis L."/>
            <person name="Schroda M."/>
            <person name="Stern D."/>
            <person name="Umen J."/>
            <person name="Willows R."/>
            <person name="Wilson N."/>
            <person name="Zimmer S.L."/>
            <person name="Allmer J."/>
            <person name="Balk J."/>
            <person name="Bisova K."/>
            <person name="Chen C.J."/>
            <person name="Elias M."/>
            <person name="Gendler K."/>
            <person name="Hauser C."/>
            <person name="Lamb M.R."/>
            <person name="Ledford H."/>
            <person name="Long J.C."/>
            <person name="Minagawa J."/>
            <person name="Page M.D."/>
            <person name="Pan J."/>
            <person name="Pootakham W."/>
            <person name="Roje S."/>
            <person name="Rose A."/>
            <person name="Stahlberg E."/>
            <person name="Terauchi A.M."/>
            <person name="Yang P."/>
            <person name="Ball S."/>
            <person name="Bowler C."/>
            <person name="Dieckmann C.L."/>
            <person name="Gladyshev V.N."/>
            <person name="Green P."/>
            <person name="Jorgensen R."/>
            <person name="Mayfield S."/>
            <person name="Mueller-Roeber B."/>
            <person name="Rajamani S."/>
            <person name="Sayre R.T."/>
            <person name="Brokstein P."/>
            <person name="Dubchak I."/>
            <person name="Goodstein D."/>
            <person name="Hornick L."/>
            <person name="Huang Y.W."/>
            <person name="Jhaveri J."/>
            <person name="Luo Y."/>
            <person name="Martinez D."/>
            <person name="Ngau W.C."/>
            <person name="Otillar B."/>
            <person name="Poliakov A."/>
            <person name="Porter A."/>
            <person name="Szajkowski L."/>
            <person name="Werner G."/>
            <person name="Zhou K."/>
            <person name="Grigoriev I.V."/>
            <person name="Rokhsar D.S."/>
            <person name="Grossman A.R."/>
        </authorList>
    </citation>
    <scope>NUCLEOTIDE SEQUENCE [LARGE SCALE GENOMIC DNA]</scope>
    <source>
        <strain evidence="3">CC-503</strain>
    </source>
</reference>
<feature type="compositionally biased region" description="Low complexity" evidence="1">
    <location>
        <begin position="635"/>
        <end position="654"/>
    </location>
</feature>
<accession>A0A2K3CNQ5</accession>
<dbReference type="Gramene" id="PNW69910">
    <property type="protein sequence ID" value="PNW69910"/>
    <property type="gene ID" value="CHLRE_17g697900v5"/>
</dbReference>
<dbReference type="PANTHER" id="PTHR45725">
    <property type="entry name" value="FORMIN HOMOLOGY 2 FAMILY MEMBER"/>
    <property type="match status" value="1"/>
</dbReference>
<dbReference type="Gene3D" id="1.25.70.10">
    <property type="entry name" value="Transcription termination factor 3, mitochondrial"/>
    <property type="match status" value="1"/>
</dbReference>
<dbReference type="InterPro" id="IPR038538">
    <property type="entry name" value="MTERF_sf"/>
</dbReference>
<feature type="region of interest" description="Disordered" evidence="1">
    <location>
        <begin position="871"/>
        <end position="1140"/>
    </location>
</feature>
<name>A0A2K3CNQ5_CHLRE</name>
<feature type="compositionally biased region" description="Gly residues" evidence="1">
    <location>
        <begin position="1069"/>
        <end position="1105"/>
    </location>
</feature>
<feature type="region of interest" description="Disordered" evidence="1">
    <location>
        <begin position="472"/>
        <end position="506"/>
    </location>
</feature>
<feature type="compositionally biased region" description="Low complexity" evidence="1">
    <location>
        <begin position="429"/>
        <end position="441"/>
    </location>
</feature>
<feature type="region of interest" description="Disordered" evidence="1">
    <location>
        <begin position="99"/>
        <end position="119"/>
    </location>
</feature>
<dbReference type="AlphaFoldDB" id="A0A2K3CNQ5"/>
<dbReference type="InterPro" id="IPR051425">
    <property type="entry name" value="Formin_Homology"/>
</dbReference>
<dbReference type="GeneID" id="66056872"/>
<evidence type="ECO:0000313" key="2">
    <source>
        <dbReference type="EMBL" id="PNW69910.1"/>
    </source>
</evidence>
<evidence type="ECO:0000256" key="1">
    <source>
        <dbReference type="SAM" id="MobiDB-lite"/>
    </source>
</evidence>
<dbReference type="EMBL" id="CM008978">
    <property type="protein sequence ID" value="PNW69910.1"/>
    <property type="molecule type" value="Genomic_DNA"/>
</dbReference>
<feature type="compositionally biased region" description="Low complexity" evidence="1">
    <location>
        <begin position="110"/>
        <end position="119"/>
    </location>
</feature>
<feature type="compositionally biased region" description="Low complexity" evidence="1">
    <location>
        <begin position="940"/>
        <end position="985"/>
    </location>
</feature>
<gene>
    <name evidence="2" type="ORF">CHLRE_17g697900v5</name>
</gene>
<feature type="compositionally biased region" description="Low complexity" evidence="1">
    <location>
        <begin position="490"/>
        <end position="502"/>
    </location>
</feature>
<dbReference type="InParanoid" id="A0A2K3CNQ5"/>
<feature type="compositionally biased region" description="Low complexity" evidence="1">
    <location>
        <begin position="993"/>
        <end position="1068"/>
    </location>
</feature>
<feature type="region of interest" description="Disordered" evidence="1">
    <location>
        <begin position="414"/>
        <end position="441"/>
    </location>
</feature>
<keyword evidence="3" id="KW-1185">Reference proteome</keyword>
<dbReference type="PANTHER" id="PTHR45725:SF18">
    <property type="entry name" value="ORC1-LIKE AAA ATPASE DOMAIN-CONTAINING PROTEIN"/>
    <property type="match status" value="1"/>
</dbReference>
<dbReference type="OrthoDB" id="549757at2759"/>
<feature type="compositionally biased region" description="Basic residues" evidence="1">
    <location>
        <begin position="1130"/>
        <end position="1140"/>
    </location>
</feature>
<proteinExistence type="predicted"/>
<feature type="region of interest" description="Disordered" evidence="1">
    <location>
        <begin position="635"/>
        <end position="657"/>
    </location>
</feature>
<organism evidence="2 3">
    <name type="scientific">Chlamydomonas reinhardtii</name>
    <name type="common">Chlamydomonas smithii</name>
    <dbReference type="NCBI Taxonomy" id="3055"/>
    <lineage>
        <taxon>Eukaryota</taxon>
        <taxon>Viridiplantae</taxon>
        <taxon>Chlorophyta</taxon>
        <taxon>core chlorophytes</taxon>
        <taxon>Chlorophyceae</taxon>
        <taxon>CS clade</taxon>
        <taxon>Chlamydomonadales</taxon>
        <taxon>Chlamydomonadaceae</taxon>
        <taxon>Chlamydomonas</taxon>
    </lineage>
</organism>